<dbReference type="STRING" id="1123010.SAMN02745724_02922"/>
<keyword evidence="1" id="KW-1133">Transmembrane helix</keyword>
<organism evidence="2 3">
    <name type="scientific">Pseudoalteromonas denitrificans DSM 6059</name>
    <dbReference type="NCBI Taxonomy" id="1123010"/>
    <lineage>
        <taxon>Bacteria</taxon>
        <taxon>Pseudomonadati</taxon>
        <taxon>Pseudomonadota</taxon>
        <taxon>Gammaproteobacteria</taxon>
        <taxon>Alteromonadales</taxon>
        <taxon>Pseudoalteromonadaceae</taxon>
        <taxon>Pseudoalteromonas</taxon>
    </lineage>
</organism>
<protein>
    <submittedName>
        <fullName evidence="2">Uncharacterized protein</fullName>
    </submittedName>
</protein>
<evidence type="ECO:0000313" key="3">
    <source>
        <dbReference type="Proteomes" id="UP000198862"/>
    </source>
</evidence>
<gene>
    <name evidence="2" type="ORF">SAMN02745724_02922</name>
</gene>
<feature type="transmembrane region" description="Helical" evidence="1">
    <location>
        <begin position="116"/>
        <end position="137"/>
    </location>
</feature>
<keyword evidence="3" id="KW-1185">Reference proteome</keyword>
<name>A0A1I1N4Q3_9GAMM</name>
<sequence length="147" mass="17106">MEKFKSIVYLIFTFFGFFFLLMTPFQFYEVYQTSDATPLKAQVIHSSFGKDSDGCWFELEVKVIETENIIEIRDFEPGDISTCSSMKSNKKLLYKGKKTTIFITKEGDYYASKGSYLQVSIIGTLSIVWYLHLFYLARRNKKTNTQA</sequence>
<accession>A0A1I1N4Q3</accession>
<feature type="transmembrane region" description="Helical" evidence="1">
    <location>
        <begin position="7"/>
        <end position="28"/>
    </location>
</feature>
<reference evidence="2 3" key="1">
    <citation type="submission" date="2016-10" db="EMBL/GenBank/DDBJ databases">
        <authorList>
            <person name="de Groot N.N."/>
        </authorList>
    </citation>
    <scope>NUCLEOTIDE SEQUENCE [LARGE SCALE GENOMIC DNA]</scope>
    <source>
        <strain evidence="2 3">DSM 6059</strain>
    </source>
</reference>
<keyword evidence="1" id="KW-0472">Membrane</keyword>
<keyword evidence="1" id="KW-0812">Transmembrane</keyword>
<dbReference type="Proteomes" id="UP000198862">
    <property type="component" value="Unassembled WGS sequence"/>
</dbReference>
<dbReference type="EMBL" id="FOLO01000023">
    <property type="protein sequence ID" value="SFC92162.1"/>
    <property type="molecule type" value="Genomic_DNA"/>
</dbReference>
<proteinExistence type="predicted"/>
<evidence type="ECO:0000256" key="1">
    <source>
        <dbReference type="SAM" id="Phobius"/>
    </source>
</evidence>
<dbReference type="AlphaFoldDB" id="A0A1I1N4Q3"/>
<dbReference type="RefSeq" id="WP_091985413.1">
    <property type="nucleotide sequence ID" value="NZ_FOLO01000023.1"/>
</dbReference>
<evidence type="ECO:0000313" key="2">
    <source>
        <dbReference type="EMBL" id="SFC92162.1"/>
    </source>
</evidence>